<accession>A0A2S0Q696</accession>
<dbReference type="KEGG" id="nsp:BMF81_01012"/>
<dbReference type="RefSeq" id="WP_006198263.1">
    <property type="nucleotide sequence ID" value="NZ_CAWNZE010000001.1"/>
</dbReference>
<keyword evidence="1" id="KW-0732">Signal</keyword>
<evidence type="ECO:0008006" key="4">
    <source>
        <dbReference type="Google" id="ProtNLM"/>
    </source>
</evidence>
<name>A0A2S0Q696_NODSP</name>
<dbReference type="AlphaFoldDB" id="A0A2S0Q696"/>
<evidence type="ECO:0000256" key="1">
    <source>
        <dbReference type="SAM" id="SignalP"/>
    </source>
</evidence>
<feature type="signal peptide" evidence="1">
    <location>
        <begin position="1"/>
        <end position="27"/>
    </location>
</feature>
<proteinExistence type="predicted"/>
<dbReference type="EMBL" id="CP020114">
    <property type="protein sequence ID" value="AVZ29959.1"/>
    <property type="molecule type" value="Genomic_DNA"/>
</dbReference>
<evidence type="ECO:0000313" key="3">
    <source>
        <dbReference type="Proteomes" id="UP000244056"/>
    </source>
</evidence>
<sequence length="96" mass="10198">MNIAKMILLACPVFLTSILLVANPAQASSLNPQSATQMISVASTQPISELATLHSTKASNPIMDQLGCNCATCFQSKFEILQGKLPVNSYQLSVIS</sequence>
<gene>
    <name evidence="2" type="ORF">BMF81_01012</name>
</gene>
<feature type="chain" id="PRO_5015634501" description="DUF2946 domain-containing protein" evidence="1">
    <location>
        <begin position="28"/>
        <end position="96"/>
    </location>
</feature>
<reference evidence="2 3" key="1">
    <citation type="submission" date="2017-03" db="EMBL/GenBank/DDBJ databases">
        <title>Comparative genomics of the toxic Baltic Sea cyanobacteria Nodularia spumigena UHCC 0039 and its response on varying salinity.</title>
        <authorList>
            <person name="Teikari J.E."/>
        </authorList>
    </citation>
    <scope>NUCLEOTIDE SEQUENCE [LARGE SCALE GENOMIC DNA]</scope>
    <source>
        <strain evidence="2 3">UHCC 0039</strain>
    </source>
</reference>
<dbReference type="Proteomes" id="UP000244056">
    <property type="component" value="Chromosome"/>
</dbReference>
<dbReference type="GeneID" id="78016389"/>
<protein>
    <recommendedName>
        <fullName evidence="4">DUF2946 domain-containing protein</fullName>
    </recommendedName>
</protein>
<evidence type="ECO:0000313" key="2">
    <source>
        <dbReference type="EMBL" id="AVZ29959.1"/>
    </source>
</evidence>
<organism evidence="2 3">
    <name type="scientific">Nodularia spumigena UHCC 0039</name>
    <dbReference type="NCBI Taxonomy" id="1914872"/>
    <lineage>
        <taxon>Bacteria</taxon>
        <taxon>Bacillati</taxon>
        <taxon>Cyanobacteriota</taxon>
        <taxon>Cyanophyceae</taxon>
        <taxon>Nostocales</taxon>
        <taxon>Nodulariaceae</taxon>
        <taxon>Nodularia</taxon>
    </lineage>
</organism>